<feature type="compositionally biased region" description="Basic and acidic residues" evidence="1">
    <location>
        <begin position="25"/>
        <end position="42"/>
    </location>
</feature>
<protein>
    <submittedName>
        <fullName evidence="2">Uncharacterized protein</fullName>
    </submittedName>
</protein>
<evidence type="ECO:0000313" key="3">
    <source>
        <dbReference type="Proteomes" id="UP000823775"/>
    </source>
</evidence>
<feature type="region of interest" description="Disordered" evidence="1">
    <location>
        <begin position="1"/>
        <end position="72"/>
    </location>
</feature>
<dbReference type="EMBL" id="JACEIK010008885">
    <property type="protein sequence ID" value="MCE3051732.1"/>
    <property type="molecule type" value="Genomic_DNA"/>
</dbReference>
<gene>
    <name evidence="2" type="ORF">HAX54_050607</name>
</gene>
<proteinExistence type="predicted"/>
<evidence type="ECO:0000256" key="1">
    <source>
        <dbReference type="SAM" id="MobiDB-lite"/>
    </source>
</evidence>
<name>A0ABS8WNT0_DATST</name>
<dbReference type="Proteomes" id="UP000823775">
    <property type="component" value="Unassembled WGS sequence"/>
</dbReference>
<evidence type="ECO:0000313" key="2">
    <source>
        <dbReference type="EMBL" id="MCE3051732.1"/>
    </source>
</evidence>
<keyword evidence="3" id="KW-1185">Reference proteome</keyword>
<accession>A0ABS8WNT0</accession>
<feature type="compositionally biased region" description="Polar residues" evidence="1">
    <location>
        <begin position="8"/>
        <end position="23"/>
    </location>
</feature>
<organism evidence="2 3">
    <name type="scientific">Datura stramonium</name>
    <name type="common">Jimsonweed</name>
    <name type="synonym">Common thornapple</name>
    <dbReference type="NCBI Taxonomy" id="4076"/>
    <lineage>
        <taxon>Eukaryota</taxon>
        <taxon>Viridiplantae</taxon>
        <taxon>Streptophyta</taxon>
        <taxon>Embryophyta</taxon>
        <taxon>Tracheophyta</taxon>
        <taxon>Spermatophyta</taxon>
        <taxon>Magnoliopsida</taxon>
        <taxon>eudicotyledons</taxon>
        <taxon>Gunneridae</taxon>
        <taxon>Pentapetalae</taxon>
        <taxon>asterids</taxon>
        <taxon>lamiids</taxon>
        <taxon>Solanales</taxon>
        <taxon>Solanaceae</taxon>
        <taxon>Solanoideae</taxon>
        <taxon>Datureae</taxon>
        <taxon>Datura</taxon>
    </lineage>
</organism>
<comment type="caution">
    <text evidence="2">The sequence shown here is derived from an EMBL/GenBank/DDBJ whole genome shotgun (WGS) entry which is preliminary data.</text>
</comment>
<sequence>MPGKASFTYDTMNRSDSRSASQDEQNERSTESDQMIERHIENSKQSPSNEAKPNDESHNGNSQTQDCAIPEI</sequence>
<reference evidence="2 3" key="1">
    <citation type="journal article" date="2021" name="BMC Genomics">
        <title>Datura genome reveals duplications of psychoactive alkaloid biosynthetic genes and high mutation rate following tissue culture.</title>
        <authorList>
            <person name="Rajewski A."/>
            <person name="Carter-House D."/>
            <person name="Stajich J."/>
            <person name="Litt A."/>
        </authorList>
    </citation>
    <scope>NUCLEOTIDE SEQUENCE [LARGE SCALE GENOMIC DNA]</scope>
    <source>
        <strain evidence="2">AR-01</strain>
    </source>
</reference>